<dbReference type="InterPro" id="IPR036641">
    <property type="entry name" value="HPT_dom_sf"/>
</dbReference>
<dbReference type="Pfam" id="PF01627">
    <property type="entry name" value="Hpt"/>
    <property type="match status" value="1"/>
</dbReference>
<keyword evidence="1" id="KW-0902">Two-component regulatory system</keyword>
<organism evidence="5 6">
    <name type="scientific">Grimontia marina</name>
    <dbReference type="NCBI Taxonomy" id="646534"/>
    <lineage>
        <taxon>Bacteria</taxon>
        <taxon>Pseudomonadati</taxon>
        <taxon>Pseudomonadota</taxon>
        <taxon>Gammaproteobacteria</taxon>
        <taxon>Vibrionales</taxon>
        <taxon>Vibrionaceae</taxon>
        <taxon>Grimontia</taxon>
    </lineage>
</organism>
<evidence type="ECO:0000313" key="6">
    <source>
        <dbReference type="Proteomes" id="UP000073601"/>
    </source>
</evidence>
<evidence type="ECO:0000259" key="4">
    <source>
        <dbReference type="PROSITE" id="PS50894"/>
    </source>
</evidence>
<gene>
    <name evidence="5" type="ORF">GMA8713_01830</name>
</gene>
<evidence type="ECO:0000256" key="1">
    <source>
        <dbReference type="ARBA" id="ARBA00023012"/>
    </source>
</evidence>
<keyword evidence="6" id="KW-1185">Reference proteome</keyword>
<dbReference type="EMBL" id="FIZY01000013">
    <property type="protein sequence ID" value="CZF81417.1"/>
    <property type="molecule type" value="Genomic_DNA"/>
</dbReference>
<feature type="domain" description="HPt" evidence="4">
    <location>
        <begin position="328"/>
        <end position="430"/>
    </location>
</feature>
<keyword evidence="2" id="KW-0597">Phosphoprotein</keyword>
<accession>A0A128F3Q9</accession>
<dbReference type="GO" id="GO:0000160">
    <property type="term" value="P:phosphorelay signal transduction system"/>
    <property type="evidence" value="ECO:0007669"/>
    <property type="project" value="UniProtKB-KW"/>
</dbReference>
<sequence>MTSLSEMLRLKKLSMFSGNSCVGQKLLFLFLWAGFGISVTYALISYSDMNHTRDHAGHVVKLNNAAQQLRQTVSASMINQKTQLVQLEKEVQHFRYLLLRTKSHTVEDRWDDIQRTLLEADTFVEDVDNLLASIYSISSVTKQLKKLHDSTRDPELKSLLQEVSSYLLFELHGLNDSPHRSRIARFNSYVTKLESEFSKMPNGMTRSELFALYSGLERLNRQLRSVDAVINHKFVRSITQLQSYWTTRTLLLLDNTMTAMFISFGFLVGLLALSFRKENDDEALAIEPKTNKLKADKKLNEGGGAFRFTEPDEPLFEPSILKEQLEDDEDAIESVLTMFVAEHQNDGKTLRKHVEVGEWARARTLIHNLKGVSGNIGASALQQFCTSADSQLRNGVSIDENEVKQFERLLSVSIQAVLKEIEKTHQVTAS</sequence>
<keyword evidence="3" id="KW-0812">Transmembrane</keyword>
<dbReference type="AlphaFoldDB" id="A0A128F3Q9"/>
<protein>
    <submittedName>
        <fullName evidence="5">Hpt domain protein</fullName>
    </submittedName>
</protein>
<evidence type="ECO:0000256" key="3">
    <source>
        <dbReference type="SAM" id="Phobius"/>
    </source>
</evidence>
<proteinExistence type="predicted"/>
<feature type="transmembrane region" description="Helical" evidence="3">
    <location>
        <begin position="257"/>
        <end position="275"/>
    </location>
</feature>
<evidence type="ECO:0000256" key="2">
    <source>
        <dbReference type="PROSITE-ProRule" id="PRU00110"/>
    </source>
</evidence>
<dbReference type="InterPro" id="IPR008207">
    <property type="entry name" value="Sig_transdc_His_kin_Hpt_dom"/>
</dbReference>
<dbReference type="SUPFAM" id="SSF47226">
    <property type="entry name" value="Histidine-containing phosphotransfer domain, HPT domain"/>
    <property type="match status" value="1"/>
</dbReference>
<name>A0A128F3Q9_9GAMM</name>
<keyword evidence="3" id="KW-1133">Transmembrane helix</keyword>
<dbReference type="Gene3D" id="1.20.120.160">
    <property type="entry name" value="HPT domain"/>
    <property type="match status" value="1"/>
</dbReference>
<keyword evidence="3" id="KW-0472">Membrane</keyword>
<dbReference type="PROSITE" id="PS50894">
    <property type="entry name" value="HPT"/>
    <property type="match status" value="1"/>
</dbReference>
<reference evidence="6" key="1">
    <citation type="submission" date="2016-02" db="EMBL/GenBank/DDBJ databases">
        <authorList>
            <person name="Rodrigo-Torres Lidia"/>
            <person name="Arahal R.David."/>
        </authorList>
    </citation>
    <scope>NUCLEOTIDE SEQUENCE [LARGE SCALE GENOMIC DNA]</scope>
    <source>
        <strain evidence="6">CECT 8713</strain>
    </source>
</reference>
<dbReference type="Proteomes" id="UP000073601">
    <property type="component" value="Unassembled WGS sequence"/>
</dbReference>
<evidence type="ECO:0000313" key="5">
    <source>
        <dbReference type="EMBL" id="CZF81417.1"/>
    </source>
</evidence>
<feature type="modified residue" description="Phosphohistidine" evidence="2">
    <location>
        <position position="367"/>
    </location>
</feature>
<dbReference type="GO" id="GO:0004672">
    <property type="term" value="F:protein kinase activity"/>
    <property type="evidence" value="ECO:0007669"/>
    <property type="project" value="UniProtKB-ARBA"/>
</dbReference>